<evidence type="ECO:0000313" key="5">
    <source>
        <dbReference type="EMBL" id="OHA86088.1"/>
    </source>
</evidence>
<organism evidence="5 6">
    <name type="scientific">Candidatus Yonathbacteria bacterium RIFOXYD1_FULL_52_36</name>
    <dbReference type="NCBI Taxonomy" id="1802730"/>
    <lineage>
        <taxon>Bacteria</taxon>
        <taxon>Candidatus Yonathiibacteriota</taxon>
    </lineage>
</organism>
<dbReference type="PROSITE" id="PS01031">
    <property type="entry name" value="SHSP"/>
    <property type="match status" value="1"/>
</dbReference>
<dbReference type="InterPro" id="IPR031107">
    <property type="entry name" value="Small_HSP"/>
</dbReference>
<accession>A0A1G2SN14</accession>
<sequence>MFTLTGKEKEKDKRSFFERLTGTINLEEEDEHDASDMPPISASRPGGFASTQPAVATKIAPVTAPLDPEEGELAVDVYQTDREIIVQAMVAGVSPDTLSVTATRETITIKGRRDAPITIADHDYFYRELYWGAFSRTLSLPQEVETDTVEASQKHGLLTIKLSKLDKTKMQNVRVKQG</sequence>
<feature type="region of interest" description="Disordered" evidence="3">
    <location>
        <begin position="22"/>
        <end position="50"/>
    </location>
</feature>
<dbReference type="Proteomes" id="UP000178168">
    <property type="component" value="Unassembled WGS sequence"/>
</dbReference>
<evidence type="ECO:0000256" key="3">
    <source>
        <dbReference type="SAM" id="MobiDB-lite"/>
    </source>
</evidence>
<feature type="domain" description="SHSP" evidence="4">
    <location>
        <begin position="66"/>
        <end position="178"/>
    </location>
</feature>
<comment type="caution">
    <text evidence="5">The sequence shown here is derived from an EMBL/GenBank/DDBJ whole genome shotgun (WGS) entry which is preliminary data.</text>
</comment>
<name>A0A1G2SN14_9BACT</name>
<evidence type="ECO:0000259" key="4">
    <source>
        <dbReference type="PROSITE" id="PS01031"/>
    </source>
</evidence>
<dbReference type="PANTHER" id="PTHR11527">
    <property type="entry name" value="HEAT-SHOCK PROTEIN 20 FAMILY MEMBER"/>
    <property type="match status" value="1"/>
</dbReference>
<dbReference type="STRING" id="1802730.A2591_03435"/>
<dbReference type="Gene3D" id="2.60.40.790">
    <property type="match status" value="1"/>
</dbReference>
<dbReference type="InterPro" id="IPR008978">
    <property type="entry name" value="HSP20-like_chaperone"/>
</dbReference>
<evidence type="ECO:0000313" key="6">
    <source>
        <dbReference type="Proteomes" id="UP000178168"/>
    </source>
</evidence>
<dbReference type="InterPro" id="IPR002068">
    <property type="entry name" value="A-crystallin/Hsp20_dom"/>
</dbReference>
<comment type="similarity">
    <text evidence="1 2">Belongs to the small heat shock protein (HSP20) family.</text>
</comment>
<dbReference type="CDD" id="cd06464">
    <property type="entry name" value="ACD_sHsps-like"/>
    <property type="match status" value="1"/>
</dbReference>
<evidence type="ECO:0000256" key="2">
    <source>
        <dbReference type="RuleBase" id="RU003616"/>
    </source>
</evidence>
<protein>
    <recommendedName>
        <fullName evidence="4">SHSP domain-containing protein</fullName>
    </recommendedName>
</protein>
<dbReference type="AlphaFoldDB" id="A0A1G2SN14"/>
<dbReference type="SUPFAM" id="SSF49764">
    <property type="entry name" value="HSP20-like chaperones"/>
    <property type="match status" value="1"/>
</dbReference>
<gene>
    <name evidence="5" type="ORF">A2591_03435</name>
</gene>
<reference evidence="5 6" key="1">
    <citation type="journal article" date="2016" name="Nat. Commun.">
        <title>Thousands of microbial genomes shed light on interconnected biogeochemical processes in an aquifer system.</title>
        <authorList>
            <person name="Anantharaman K."/>
            <person name="Brown C.T."/>
            <person name="Hug L.A."/>
            <person name="Sharon I."/>
            <person name="Castelle C.J."/>
            <person name="Probst A.J."/>
            <person name="Thomas B.C."/>
            <person name="Singh A."/>
            <person name="Wilkins M.J."/>
            <person name="Karaoz U."/>
            <person name="Brodie E.L."/>
            <person name="Williams K.H."/>
            <person name="Hubbard S.S."/>
            <person name="Banfield J.F."/>
        </authorList>
    </citation>
    <scope>NUCLEOTIDE SEQUENCE [LARGE SCALE GENOMIC DNA]</scope>
</reference>
<dbReference type="Pfam" id="PF00011">
    <property type="entry name" value="HSP20"/>
    <property type="match status" value="1"/>
</dbReference>
<proteinExistence type="inferred from homology"/>
<dbReference type="EMBL" id="MHUZ01000009">
    <property type="protein sequence ID" value="OHA86088.1"/>
    <property type="molecule type" value="Genomic_DNA"/>
</dbReference>
<evidence type="ECO:0000256" key="1">
    <source>
        <dbReference type="PROSITE-ProRule" id="PRU00285"/>
    </source>
</evidence>